<evidence type="ECO:0000256" key="20">
    <source>
        <dbReference type="ARBA" id="ARBA00049902"/>
    </source>
</evidence>
<dbReference type="EC" id="2.4.99.28" evidence="19"/>
<feature type="transmembrane region" description="Helical" evidence="21">
    <location>
        <begin position="139"/>
        <end position="160"/>
    </location>
</feature>
<evidence type="ECO:0000256" key="4">
    <source>
        <dbReference type="ARBA" id="ARBA00022618"/>
    </source>
</evidence>
<dbReference type="PANTHER" id="PTHR30474">
    <property type="entry name" value="CELL CYCLE PROTEIN"/>
    <property type="match status" value="1"/>
</dbReference>
<keyword evidence="12" id="KW-0131">Cell cycle</keyword>
<keyword evidence="11 21" id="KW-0472">Membrane</keyword>
<keyword evidence="5" id="KW-0328">Glycosyltransferase</keyword>
<evidence type="ECO:0000256" key="1">
    <source>
        <dbReference type="ARBA" id="ARBA00004651"/>
    </source>
</evidence>
<dbReference type="InterPro" id="IPR013437">
    <property type="entry name" value="FtsW"/>
</dbReference>
<evidence type="ECO:0000256" key="2">
    <source>
        <dbReference type="ARBA" id="ARBA00004752"/>
    </source>
</evidence>
<evidence type="ECO:0000313" key="22">
    <source>
        <dbReference type="EMBL" id="GAA0322932.1"/>
    </source>
</evidence>
<feature type="transmembrane region" description="Helical" evidence="21">
    <location>
        <begin position="172"/>
        <end position="189"/>
    </location>
</feature>
<feature type="transmembrane region" description="Helical" evidence="21">
    <location>
        <begin position="338"/>
        <end position="359"/>
    </location>
</feature>
<accession>A0ABN0W1Z5</accession>
<gene>
    <name evidence="22" type="primary">ftsW</name>
    <name evidence="22" type="ORF">GCM10009129_20960</name>
</gene>
<dbReference type="InterPro" id="IPR018365">
    <property type="entry name" value="Cell_cycle_FtsW-rel_CS"/>
</dbReference>
<dbReference type="PANTHER" id="PTHR30474:SF2">
    <property type="entry name" value="PEPTIDOGLYCAN GLYCOSYLTRANSFERASE FTSW-RELATED"/>
    <property type="match status" value="1"/>
</dbReference>
<evidence type="ECO:0000256" key="18">
    <source>
        <dbReference type="ARBA" id="ARBA00041418"/>
    </source>
</evidence>
<evidence type="ECO:0000313" key="23">
    <source>
        <dbReference type="Proteomes" id="UP001501787"/>
    </source>
</evidence>
<evidence type="ECO:0000256" key="5">
    <source>
        <dbReference type="ARBA" id="ARBA00022676"/>
    </source>
</evidence>
<evidence type="ECO:0000256" key="12">
    <source>
        <dbReference type="ARBA" id="ARBA00023306"/>
    </source>
</evidence>
<comment type="subcellular location">
    <subcellularLocation>
        <location evidence="1">Cell membrane</location>
        <topology evidence="1">Multi-pass membrane protein</topology>
    </subcellularLocation>
</comment>
<evidence type="ECO:0000256" key="21">
    <source>
        <dbReference type="SAM" id="Phobius"/>
    </source>
</evidence>
<evidence type="ECO:0000256" key="17">
    <source>
        <dbReference type="ARBA" id="ARBA00041185"/>
    </source>
</evidence>
<keyword evidence="10 21" id="KW-1133">Transmembrane helix</keyword>
<organism evidence="22 23">
    <name type="scientific">Psychrobacter aestuarii</name>
    <dbReference type="NCBI Taxonomy" id="556327"/>
    <lineage>
        <taxon>Bacteria</taxon>
        <taxon>Pseudomonadati</taxon>
        <taxon>Pseudomonadota</taxon>
        <taxon>Gammaproteobacteria</taxon>
        <taxon>Moraxellales</taxon>
        <taxon>Moraxellaceae</taxon>
        <taxon>Psychrobacter</taxon>
    </lineage>
</organism>
<reference evidence="22 23" key="1">
    <citation type="journal article" date="2019" name="Int. J. Syst. Evol. Microbiol.">
        <title>The Global Catalogue of Microorganisms (GCM) 10K type strain sequencing project: providing services to taxonomists for standard genome sequencing and annotation.</title>
        <authorList>
            <consortium name="The Broad Institute Genomics Platform"/>
            <consortium name="The Broad Institute Genome Sequencing Center for Infectious Disease"/>
            <person name="Wu L."/>
            <person name="Ma J."/>
        </authorList>
    </citation>
    <scope>NUCLEOTIDE SEQUENCE [LARGE SCALE GENOMIC DNA]</scope>
    <source>
        <strain evidence="22 23">JCM 16343</strain>
    </source>
</reference>
<proteinExistence type="inferred from homology"/>
<name>A0ABN0W1Z5_9GAMM</name>
<evidence type="ECO:0000256" key="11">
    <source>
        <dbReference type="ARBA" id="ARBA00023136"/>
    </source>
</evidence>
<evidence type="ECO:0000256" key="9">
    <source>
        <dbReference type="ARBA" id="ARBA00022984"/>
    </source>
</evidence>
<dbReference type="NCBIfam" id="TIGR02614">
    <property type="entry name" value="ftsW"/>
    <property type="match status" value="1"/>
</dbReference>
<dbReference type="Proteomes" id="UP001501787">
    <property type="component" value="Unassembled WGS sequence"/>
</dbReference>
<keyword evidence="6" id="KW-0808">Transferase</keyword>
<feature type="transmembrane region" description="Helical" evidence="21">
    <location>
        <begin position="302"/>
        <end position="326"/>
    </location>
</feature>
<evidence type="ECO:0000256" key="19">
    <source>
        <dbReference type="ARBA" id="ARBA00044770"/>
    </source>
</evidence>
<dbReference type="EMBL" id="BAAAFR010000008">
    <property type="protein sequence ID" value="GAA0322932.1"/>
    <property type="molecule type" value="Genomic_DNA"/>
</dbReference>
<feature type="transmembrane region" description="Helical" evidence="21">
    <location>
        <begin position="371"/>
        <end position="390"/>
    </location>
</feature>
<feature type="transmembrane region" description="Helical" evidence="21">
    <location>
        <begin position="108"/>
        <end position="127"/>
    </location>
</feature>
<evidence type="ECO:0000256" key="14">
    <source>
        <dbReference type="ARBA" id="ARBA00032370"/>
    </source>
</evidence>
<evidence type="ECO:0000256" key="3">
    <source>
        <dbReference type="ARBA" id="ARBA00022475"/>
    </source>
</evidence>
<feature type="transmembrane region" description="Helical" evidence="21">
    <location>
        <begin position="79"/>
        <end position="96"/>
    </location>
</feature>
<comment type="caution">
    <text evidence="22">The sequence shown here is derived from an EMBL/GenBank/DDBJ whole genome shotgun (WGS) entry which is preliminary data.</text>
</comment>
<keyword evidence="23" id="KW-1185">Reference proteome</keyword>
<keyword evidence="7 21" id="KW-0812">Transmembrane</keyword>
<keyword evidence="4" id="KW-0132">Cell division</keyword>
<feature type="transmembrane region" description="Helical" evidence="21">
    <location>
        <begin position="195"/>
        <end position="212"/>
    </location>
</feature>
<sequence length="407" mass="45213">MFFLVYLTIMALSFFSRSTAKSQTDNDFAMYPFLPSARATLLCSVGCMMVMSLLMVASASIPFALSRGMTELYFFERQLWYMIFGLLVAAIPYRFVSLKTLYKTETQFVLLGVTGLLLILTLFGTPINGSKRWLNLGIINFQVAELAKLVVIVFVADFVVRRSFEVRNGWDGFLRISLVMGLLTMLLLFQPDFGSLVVIVGTVFAIFYIAGAPYKQFMALGAVVGCLAVLAVTLVQYRLTRVLSFVDPFDDIQDTDYQLARSLIAFGRGQFTGVGYGESVQKLSHLPEAHTDFLLAITGEELGFVGVAMILILEALIIGSAMRISYNALKRRQMRMSYTAFGIAIIFIAQTIINAAMNMGAMPTKGLTMPFFSYGGSSIVISMIMVALLLKINKESPHIETSQCRYY</sequence>
<evidence type="ECO:0000256" key="10">
    <source>
        <dbReference type="ARBA" id="ARBA00022989"/>
    </source>
</evidence>
<comment type="pathway">
    <text evidence="2">Cell wall biogenesis; peptidoglycan biosynthesis.</text>
</comment>
<dbReference type="InterPro" id="IPR001182">
    <property type="entry name" value="FtsW/RodA"/>
</dbReference>
<comment type="catalytic activity">
    <reaction evidence="20">
        <text>[GlcNAc-(1-&gt;4)-Mur2Ac(oyl-L-Ala-gamma-D-Glu-L-Lys-D-Ala-D-Ala)](n)-di-trans,octa-cis-undecaprenyl diphosphate + beta-D-GlcNAc-(1-&gt;4)-Mur2Ac(oyl-L-Ala-gamma-D-Glu-L-Lys-D-Ala-D-Ala)-di-trans,octa-cis-undecaprenyl diphosphate = [GlcNAc-(1-&gt;4)-Mur2Ac(oyl-L-Ala-gamma-D-Glu-L-Lys-D-Ala-D-Ala)](n+1)-di-trans,octa-cis-undecaprenyl diphosphate + di-trans,octa-cis-undecaprenyl diphosphate + H(+)</text>
        <dbReference type="Rhea" id="RHEA:23708"/>
        <dbReference type="Rhea" id="RHEA-COMP:9602"/>
        <dbReference type="Rhea" id="RHEA-COMP:9603"/>
        <dbReference type="ChEBI" id="CHEBI:15378"/>
        <dbReference type="ChEBI" id="CHEBI:58405"/>
        <dbReference type="ChEBI" id="CHEBI:60033"/>
        <dbReference type="ChEBI" id="CHEBI:78435"/>
        <dbReference type="EC" id="2.4.99.28"/>
    </reaction>
</comment>
<feature type="transmembrane region" description="Helical" evidence="21">
    <location>
        <begin position="219"/>
        <end position="239"/>
    </location>
</feature>
<keyword evidence="3" id="KW-1003">Cell membrane</keyword>
<keyword evidence="8" id="KW-0133">Cell shape</keyword>
<dbReference type="PROSITE" id="PS00428">
    <property type="entry name" value="FTSW_RODA_SPOVE"/>
    <property type="match status" value="1"/>
</dbReference>
<keyword evidence="9" id="KW-0573">Peptidoglycan synthesis</keyword>
<evidence type="ECO:0000256" key="16">
    <source>
        <dbReference type="ARBA" id="ARBA00038053"/>
    </source>
</evidence>
<evidence type="ECO:0000256" key="8">
    <source>
        <dbReference type="ARBA" id="ARBA00022960"/>
    </source>
</evidence>
<protein>
    <recommendedName>
        <fullName evidence="17">Probable peptidoglycan glycosyltransferase FtsW</fullName>
        <ecNumber evidence="19">2.4.99.28</ecNumber>
    </recommendedName>
    <alternativeName>
        <fullName evidence="18">Cell division protein FtsW</fullName>
    </alternativeName>
    <alternativeName>
        <fullName evidence="15">Cell wall polymerase</fullName>
    </alternativeName>
    <alternativeName>
        <fullName evidence="14">Peptidoglycan polymerase</fullName>
    </alternativeName>
</protein>
<comment type="similarity">
    <text evidence="16">Belongs to the SEDS family. FtsW subfamily.</text>
</comment>
<evidence type="ECO:0000256" key="13">
    <source>
        <dbReference type="ARBA" id="ARBA00023316"/>
    </source>
</evidence>
<keyword evidence="13" id="KW-0961">Cell wall biogenesis/degradation</keyword>
<evidence type="ECO:0000256" key="7">
    <source>
        <dbReference type="ARBA" id="ARBA00022692"/>
    </source>
</evidence>
<evidence type="ECO:0000256" key="15">
    <source>
        <dbReference type="ARBA" id="ARBA00033270"/>
    </source>
</evidence>
<dbReference type="Pfam" id="PF01098">
    <property type="entry name" value="FTSW_RODA_SPOVE"/>
    <property type="match status" value="1"/>
</dbReference>
<evidence type="ECO:0000256" key="6">
    <source>
        <dbReference type="ARBA" id="ARBA00022679"/>
    </source>
</evidence>